<dbReference type="SUPFAM" id="SSF88659">
    <property type="entry name" value="Sigma3 and sigma4 domains of RNA polymerase sigma factors"/>
    <property type="match status" value="1"/>
</dbReference>
<comment type="caution">
    <text evidence="1">The sequence shown here is derived from an EMBL/GenBank/DDBJ whole genome shotgun (WGS) entry which is preliminary data.</text>
</comment>
<name>A0AAJ1NF54_9BACI</name>
<dbReference type="InterPro" id="IPR013324">
    <property type="entry name" value="RNA_pol_sigma_r3/r4-like"/>
</dbReference>
<evidence type="ECO:0000313" key="2">
    <source>
        <dbReference type="Proteomes" id="UP001216801"/>
    </source>
</evidence>
<gene>
    <name evidence="1" type="ORF">P6U19_25495</name>
</gene>
<sequence length="205" mass="23915">MTPEELFEKKQHLVDLVINRKLSSFKKASYIATMNNMELDDLRQVGNLVLWEICVKKDLDTFNNIDGYIVRAIWFSIQREIHNKGTTIKITTAVSIEDKQKYACQSIDLYANGEVENEFFAVSDINVEEEITKKLEVEELLSVLNERDQWILKQKSKEYTDSEIAIVLGKTTNAITKMKNKAYRKINPNYKRVIKKKNHLLQQVI</sequence>
<evidence type="ECO:0000313" key="1">
    <source>
        <dbReference type="EMBL" id="MDG0955920.1"/>
    </source>
</evidence>
<organism evidence="1 2">
    <name type="scientific">Bacillus paranthracis</name>
    <dbReference type="NCBI Taxonomy" id="2026186"/>
    <lineage>
        <taxon>Bacteria</taxon>
        <taxon>Bacillati</taxon>
        <taxon>Bacillota</taxon>
        <taxon>Bacilli</taxon>
        <taxon>Bacillales</taxon>
        <taxon>Bacillaceae</taxon>
        <taxon>Bacillus</taxon>
        <taxon>Bacillus cereus group</taxon>
    </lineage>
</organism>
<dbReference type="EMBL" id="JARPRR010000030">
    <property type="protein sequence ID" value="MDG0955920.1"/>
    <property type="molecule type" value="Genomic_DNA"/>
</dbReference>
<proteinExistence type="predicted"/>
<protein>
    <submittedName>
        <fullName evidence="1">Sigma-70 family RNA polymerase sigma factor</fullName>
    </submittedName>
</protein>
<dbReference type="Proteomes" id="UP001216801">
    <property type="component" value="Unassembled WGS sequence"/>
</dbReference>
<dbReference type="AlphaFoldDB" id="A0AAJ1NF54"/>
<reference evidence="1" key="1">
    <citation type="submission" date="2023-03" db="EMBL/GenBank/DDBJ databases">
        <title>Genetic diversity of Bacillus cereus sensu lato isolates from Slovenia.</title>
        <authorList>
            <person name="Abdelli M."/>
        </authorList>
    </citation>
    <scope>NUCLEOTIDE SEQUENCE</scope>
    <source>
        <strain evidence="1">SIBC39</strain>
    </source>
</reference>
<dbReference type="RefSeq" id="WP_277617157.1">
    <property type="nucleotide sequence ID" value="NZ_JARPRP010000031.1"/>
</dbReference>
<accession>A0AAJ1NF54</accession>